<feature type="compositionally biased region" description="Basic and acidic residues" evidence="1">
    <location>
        <begin position="1"/>
        <end position="20"/>
    </location>
</feature>
<accession>A0ABY7AI21</accession>
<dbReference type="RefSeq" id="WP_268116047.1">
    <property type="nucleotide sequence ID" value="NZ_CP113524.1"/>
</dbReference>
<dbReference type="EMBL" id="CP113524">
    <property type="protein sequence ID" value="WAJ25131.1"/>
    <property type="molecule type" value="Genomic_DNA"/>
</dbReference>
<reference evidence="2" key="1">
    <citation type="submission" date="2022-11" db="EMBL/GenBank/DDBJ databases">
        <title>Lacrimispora xylanolytica sy1, complete genome.</title>
        <authorList>
            <person name="Choi S."/>
        </authorList>
    </citation>
    <scope>NUCLEOTIDE SEQUENCE</scope>
    <source>
        <strain evidence="2">Sy1</strain>
    </source>
</reference>
<dbReference type="Proteomes" id="UP001163115">
    <property type="component" value="Chromosome"/>
</dbReference>
<evidence type="ECO:0000256" key="1">
    <source>
        <dbReference type="SAM" id="MobiDB-lite"/>
    </source>
</evidence>
<feature type="compositionally biased region" description="Basic and acidic residues" evidence="1">
    <location>
        <begin position="39"/>
        <end position="51"/>
    </location>
</feature>
<feature type="region of interest" description="Disordered" evidence="1">
    <location>
        <begin position="1"/>
        <end position="51"/>
    </location>
</feature>
<gene>
    <name evidence="2" type="ORF">OW255_06370</name>
</gene>
<keyword evidence="3" id="KW-1185">Reference proteome</keyword>
<evidence type="ECO:0000313" key="2">
    <source>
        <dbReference type="EMBL" id="WAJ25131.1"/>
    </source>
</evidence>
<protein>
    <submittedName>
        <fullName evidence="2">Uncharacterized protein</fullName>
    </submittedName>
</protein>
<sequence length="51" mass="6215">MKKEEKAKAQENAKKTDNRPETFQNHWETGKFLGPNTLRYEENRKQYENEE</sequence>
<evidence type="ECO:0000313" key="3">
    <source>
        <dbReference type="Proteomes" id="UP001163115"/>
    </source>
</evidence>
<name>A0ABY7AI21_9FIRM</name>
<organism evidence="2 3">
    <name type="scientific">Lacrimispora xylanolytica</name>
    <dbReference type="NCBI Taxonomy" id="29375"/>
    <lineage>
        <taxon>Bacteria</taxon>
        <taxon>Bacillati</taxon>
        <taxon>Bacillota</taxon>
        <taxon>Clostridia</taxon>
        <taxon>Lachnospirales</taxon>
        <taxon>Lachnospiraceae</taxon>
        <taxon>Lacrimispora</taxon>
    </lineage>
</organism>
<proteinExistence type="predicted"/>